<evidence type="ECO:0000313" key="2">
    <source>
        <dbReference type="Proteomes" id="UP000024635"/>
    </source>
</evidence>
<organism evidence="1 2">
    <name type="scientific">Ancylostoma ceylanicum</name>
    <dbReference type="NCBI Taxonomy" id="53326"/>
    <lineage>
        <taxon>Eukaryota</taxon>
        <taxon>Metazoa</taxon>
        <taxon>Ecdysozoa</taxon>
        <taxon>Nematoda</taxon>
        <taxon>Chromadorea</taxon>
        <taxon>Rhabditida</taxon>
        <taxon>Rhabditina</taxon>
        <taxon>Rhabditomorpha</taxon>
        <taxon>Strongyloidea</taxon>
        <taxon>Ancylostomatidae</taxon>
        <taxon>Ancylostomatinae</taxon>
        <taxon>Ancylostoma</taxon>
    </lineage>
</organism>
<dbReference type="OrthoDB" id="5859750at2759"/>
<dbReference type="Proteomes" id="UP000024635">
    <property type="component" value="Unassembled WGS sequence"/>
</dbReference>
<dbReference type="AlphaFoldDB" id="A0A016T880"/>
<evidence type="ECO:0000313" key="1">
    <source>
        <dbReference type="EMBL" id="EYB98887.1"/>
    </source>
</evidence>
<keyword evidence="2" id="KW-1185">Reference proteome</keyword>
<accession>A0A016T880</accession>
<comment type="caution">
    <text evidence="1">The sequence shown here is derived from an EMBL/GenBank/DDBJ whole genome shotgun (WGS) entry which is preliminary data.</text>
</comment>
<gene>
    <name evidence="1" type="primary">Acey_s0127.g1401</name>
    <name evidence="1" type="ORF">Y032_0127g1401</name>
</gene>
<proteinExistence type="predicted"/>
<dbReference type="EMBL" id="JARK01001463">
    <property type="protein sequence ID" value="EYB98887.1"/>
    <property type="molecule type" value="Genomic_DNA"/>
</dbReference>
<reference evidence="2" key="1">
    <citation type="journal article" date="2015" name="Nat. Genet.">
        <title>The genome and transcriptome of the zoonotic hookworm Ancylostoma ceylanicum identify infection-specific gene families.</title>
        <authorList>
            <person name="Schwarz E.M."/>
            <person name="Hu Y."/>
            <person name="Antoshechkin I."/>
            <person name="Miller M.M."/>
            <person name="Sternberg P.W."/>
            <person name="Aroian R.V."/>
        </authorList>
    </citation>
    <scope>NUCLEOTIDE SEQUENCE</scope>
    <source>
        <strain evidence="2">HY135</strain>
    </source>
</reference>
<sequence length="67" mass="7638">MWVRSLWAKPAWQCIRRCFRAVVEEVPKPIMTTYLQAVLEALWKKSTRPLWKNAGPPSDGSLGLAVV</sequence>
<name>A0A016T880_9BILA</name>
<protein>
    <submittedName>
        <fullName evidence="1">Uncharacterized protein</fullName>
    </submittedName>
</protein>